<feature type="compositionally biased region" description="Low complexity" evidence="1">
    <location>
        <begin position="92"/>
        <end position="116"/>
    </location>
</feature>
<reference evidence="2 3" key="1">
    <citation type="submission" date="2018-11" db="EMBL/GenBank/DDBJ databases">
        <title>Genome sequence and assembly of Colletotrichum sidae.</title>
        <authorList>
            <person name="Gan P."/>
            <person name="Shirasu K."/>
        </authorList>
    </citation>
    <scope>NUCLEOTIDE SEQUENCE [LARGE SCALE GENOMIC DNA]</scope>
    <source>
        <strain evidence="2 3">CBS 518.97</strain>
    </source>
</reference>
<organism evidence="2 3">
    <name type="scientific">Colletotrichum sidae</name>
    <dbReference type="NCBI Taxonomy" id="1347389"/>
    <lineage>
        <taxon>Eukaryota</taxon>
        <taxon>Fungi</taxon>
        <taxon>Dikarya</taxon>
        <taxon>Ascomycota</taxon>
        <taxon>Pezizomycotina</taxon>
        <taxon>Sordariomycetes</taxon>
        <taxon>Hypocreomycetidae</taxon>
        <taxon>Glomerellales</taxon>
        <taxon>Glomerellaceae</taxon>
        <taxon>Colletotrichum</taxon>
        <taxon>Colletotrichum orbiculare species complex</taxon>
    </lineage>
</organism>
<keyword evidence="3" id="KW-1185">Reference proteome</keyword>
<protein>
    <submittedName>
        <fullName evidence="2">Uncharacterized protein</fullName>
    </submittedName>
</protein>
<feature type="region of interest" description="Disordered" evidence="1">
    <location>
        <begin position="92"/>
        <end position="140"/>
    </location>
</feature>
<gene>
    <name evidence="2" type="ORF">C8034_v000615</name>
</gene>
<dbReference type="EMBL" id="QAPF01000091">
    <property type="protein sequence ID" value="TEA17205.1"/>
    <property type="molecule type" value="Genomic_DNA"/>
</dbReference>
<sequence>MRNPFKPKKLSQSWASRPRALTLDDPVYKDVDEDEEIFKPRVRRRMSADSITELPEPSGDTARPPSTPSGPRYHGHSTLNYASIAGALAGDNASGHAASASASASADASSSSTSSGDGDGTHGGDTSASAGAASAGGDGH</sequence>
<feature type="region of interest" description="Disordered" evidence="1">
    <location>
        <begin position="1"/>
        <end position="24"/>
    </location>
</feature>
<proteinExistence type="predicted"/>
<name>A0A4R8TGG9_9PEZI</name>
<dbReference type="Proteomes" id="UP000295604">
    <property type="component" value="Unassembled WGS sequence"/>
</dbReference>
<feature type="region of interest" description="Disordered" evidence="1">
    <location>
        <begin position="39"/>
        <end position="78"/>
    </location>
</feature>
<feature type="compositionally biased region" description="Low complexity" evidence="1">
    <location>
        <begin position="124"/>
        <end position="133"/>
    </location>
</feature>
<accession>A0A4R8TGG9</accession>
<evidence type="ECO:0000256" key="1">
    <source>
        <dbReference type="SAM" id="MobiDB-lite"/>
    </source>
</evidence>
<evidence type="ECO:0000313" key="3">
    <source>
        <dbReference type="Proteomes" id="UP000295604"/>
    </source>
</evidence>
<comment type="caution">
    <text evidence="2">The sequence shown here is derived from an EMBL/GenBank/DDBJ whole genome shotgun (WGS) entry which is preliminary data.</text>
</comment>
<dbReference type="AlphaFoldDB" id="A0A4R8TGG9"/>
<evidence type="ECO:0000313" key="2">
    <source>
        <dbReference type="EMBL" id="TEA17205.1"/>
    </source>
</evidence>